<protein>
    <submittedName>
        <fullName evidence="1">Uncharacterized protein</fullName>
    </submittedName>
</protein>
<name>A0ABR3XWH5_9PEZI</name>
<gene>
    <name evidence="1" type="ORF">VTK73DRAFT_6639</name>
</gene>
<accession>A0ABR3XWH5</accession>
<keyword evidence="2" id="KW-1185">Reference proteome</keyword>
<organism evidence="1 2">
    <name type="scientific">Phialemonium thermophilum</name>
    <dbReference type="NCBI Taxonomy" id="223376"/>
    <lineage>
        <taxon>Eukaryota</taxon>
        <taxon>Fungi</taxon>
        <taxon>Dikarya</taxon>
        <taxon>Ascomycota</taxon>
        <taxon>Pezizomycotina</taxon>
        <taxon>Sordariomycetes</taxon>
        <taxon>Sordariomycetidae</taxon>
        <taxon>Cephalothecales</taxon>
        <taxon>Cephalothecaceae</taxon>
        <taxon>Phialemonium</taxon>
    </lineage>
</organism>
<evidence type="ECO:0000313" key="2">
    <source>
        <dbReference type="Proteomes" id="UP001586593"/>
    </source>
</evidence>
<comment type="caution">
    <text evidence="1">The sequence shown here is derived from an EMBL/GenBank/DDBJ whole genome shotgun (WGS) entry which is preliminary data.</text>
</comment>
<evidence type="ECO:0000313" key="1">
    <source>
        <dbReference type="EMBL" id="KAL1879943.1"/>
    </source>
</evidence>
<reference evidence="1 2" key="1">
    <citation type="journal article" date="2024" name="Commun. Biol.">
        <title>Comparative genomic analysis of thermophilic fungi reveals convergent evolutionary adaptations and gene losses.</title>
        <authorList>
            <person name="Steindorff A.S."/>
            <person name="Aguilar-Pontes M.V."/>
            <person name="Robinson A.J."/>
            <person name="Andreopoulos B."/>
            <person name="LaButti K."/>
            <person name="Kuo A."/>
            <person name="Mondo S."/>
            <person name="Riley R."/>
            <person name="Otillar R."/>
            <person name="Haridas S."/>
            <person name="Lipzen A."/>
            <person name="Grimwood J."/>
            <person name="Schmutz J."/>
            <person name="Clum A."/>
            <person name="Reid I.D."/>
            <person name="Moisan M.C."/>
            <person name="Butler G."/>
            <person name="Nguyen T.T.M."/>
            <person name="Dewar K."/>
            <person name="Conant G."/>
            <person name="Drula E."/>
            <person name="Henrissat B."/>
            <person name="Hansel C."/>
            <person name="Singer S."/>
            <person name="Hutchinson M.I."/>
            <person name="de Vries R.P."/>
            <person name="Natvig D.O."/>
            <person name="Powell A.J."/>
            <person name="Tsang A."/>
            <person name="Grigoriev I.V."/>
        </authorList>
    </citation>
    <scope>NUCLEOTIDE SEQUENCE [LARGE SCALE GENOMIC DNA]</scope>
    <source>
        <strain evidence="1 2">ATCC 24622</strain>
    </source>
</reference>
<proteinExistence type="predicted"/>
<sequence>MGSSDDCHVLRIEVERRAVDERRRRCGDFRTSFSRDVWNIGRTESGSYSVELVGQILERGSNRWVVVWEERHFPKFGSRYVKWWLVLYFWTLPASPSPNRYSTKPLVIVALFERWHKDFLFPFLPSLFCNCFTSTVRMYLR</sequence>
<dbReference type="Proteomes" id="UP001586593">
    <property type="component" value="Unassembled WGS sequence"/>
</dbReference>
<dbReference type="EMBL" id="JAZHXJ010000038">
    <property type="protein sequence ID" value="KAL1879943.1"/>
    <property type="molecule type" value="Genomic_DNA"/>
</dbReference>